<evidence type="ECO:0000313" key="4">
    <source>
        <dbReference type="Proteomes" id="UP000017052"/>
    </source>
</evidence>
<proteinExistence type="predicted"/>
<gene>
    <name evidence="3" type="ORF">HMPREF0682_1240</name>
</gene>
<dbReference type="GeneID" id="95358647"/>
<dbReference type="Pfam" id="PF00557">
    <property type="entry name" value="Peptidase_M24"/>
    <property type="match status" value="1"/>
</dbReference>
<dbReference type="InterPro" id="IPR036005">
    <property type="entry name" value="Creatinase/aminopeptidase-like"/>
</dbReference>
<dbReference type="InterPro" id="IPR050659">
    <property type="entry name" value="Peptidase_M24B"/>
</dbReference>
<accession>U2Q598</accession>
<dbReference type="PANTHER" id="PTHR46112">
    <property type="entry name" value="AMINOPEPTIDASE"/>
    <property type="match status" value="1"/>
</dbReference>
<sequence>MPTWQDGESAHALVAARLGVDDRLPACTPWDWRGARRSRHDGRSDDPGPAHGQDTPEELSALHGAGEAVDRVHARIGEWLRPGRTEDEIGSDIAAALAEEGHERADFVIVASGPHGASPHHGRSDRVVRAGEPVVVDIGGPAPSGRFSDSTLCNRSGRDWRLPA</sequence>
<dbReference type="Proteomes" id="UP000017052">
    <property type="component" value="Unassembled WGS sequence"/>
</dbReference>
<evidence type="ECO:0000313" key="3">
    <source>
        <dbReference type="EMBL" id="ERK51219.1"/>
    </source>
</evidence>
<dbReference type="EMBL" id="ACVN02000284">
    <property type="protein sequence ID" value="ERK51219.1"/>
    <property type="molecule type" value="Genomic_DNA"/>
</dbReference>
<dbReference type="InterPro" id="IPR000994">
    <property type="entry name" value="Pept_M24"/>
</dbReference>
<reference evidence="3" key="1">
    <citation type="submission" date="2013-08" db="EMBL/GenBank/DDBJ databases">
        <authorList>
            <person name="Durkin A.S."/>
            <person name="Haft D.R."/>
            <person name="McCorrison J."/>
            <person name="Torralba M."/>
            <person name="Gillis M."/>
            <person name="Haft D.H."/>
            <person name="Methe B."/>
            <person name="Sutton G."/>
            <person name="Nelson K.E."/>
        </authorList>
    </citation>
    <scope>NUCLEOTIDE SEQUENCE [LARGE SCALE GENOMIC DNA]</scope>
    <source>
        <strain evidence="3">F0233</strain>
    </source>
</reference>
<comment type="caution">
    <text evidence="3">The sequence shown here is derived from an EMBL/GenBank/DDBJ whole genome shotgun (WGS) entry which is preliminary data.</text>
</comment>
<protein>
    <submittedName>
        <fullName evidence="3">Metallopeptidase family M24 domain protein</fullName>
    </submittedName>
</protein>
<dbReference type="SUPFAM" id="SSF55920">
    <property type="entry name" value="Creatinase/aminopeptidase"/>
    <property type="match status" value="1"/>
</dbReference>
<name>U2Q598_9ACTN</name>
<dbReference type="AlphaFoldDB" id="U2Q598"/>
<feature type="domain" description="Peptidase M24" evidence="2">
    <location>
        <begin position="63"/>
        <end position="151"/>
    </location>
</feature>
<organism evidence="3 4">
    <name type="scientific">Propionibacterium acidifaciens F0233</name>
    <dbReference type="NCBI Taxonomy" id="553198"/>
    <lineage>
        <taxon>Bacteria</taxon>
        <taxon>Bacillati</taxon>
        <taxon>Actinomycetota</taxon>
        <taxon>Actinomycetes</taxon>
        <taxon>Propionibacteriales</taxon>
        <taxon>Propionibacteriaceae</taxon>
        <taxon>Propionibacterium</taxon>
    </lineage>
</organism>
<dbReference type="RefSeq" id="WP_021798571.1">
    <property type="nucleotide sequence ID" value="NZ_ACVN02000284.1"/>
</dbReference>
<evidence type="ECO:0000256" key="1">
    <source>
        <dbReference type="SAM" id="MobiDB-lite"/>
    </source>
</evidence>
<dbReference type="PANTHER" id="PTHR46112:SF3">
    <property type="entry name" value="AMINOPEPTIDASE YPDF"/>
    <property type="match status" value="1"/>
</dbReference>
<keyword evidence="4" id="KW-1185">Reference proteome</keyword>
<dbReference type="Gene3D" id="3.90.230.10">
    <property type="entry name" value="Creatinase/methionine aminopeptidase superfamily"/>
    <property type="match status" value="1"/>
</dbReference>
<feature type="region of interest" description="Disordered" evidence="1">
    <location>
        <begin position="24"/>
        <end position="66"/>
    </location>
</feature>
<evidence type="ECO:0000259" key="2">
    <source>
        <dbReference type="Pfam" id="PF00557"/>
    </source>
</evidence>